<name>A0ABP0XNM9_9ROSI</name>
<dbReference type="Proteomes" id="UP001642487">
    <property type="component" value="Chromosome 1"/>
</dbReference>
<accession>A0ABP0XNM9</accession>
<protein>
    <submittedName>
        <fullName evidence="1">Uncharacterized protein</fullName>
    </submittedName>
</protein>
<organism evidence="1 2">
    <name type="scientific">Citrullus colocynthis</name>
    <name type="common">colocynth</name>
    <dbReference type="NCBI Taxonomy" id="252529"/>
    <lineage>
        <taxon>Eukaryota</taxon>
        <taxon>Viridiplantae</taxon>
        <taxon>Streptophyta</taxon>
        <taxon>Embryophyta</taxon>
        <taxon>Tracheophyta</taxon>
        <taxon>Spermatophyta</taxon>
        <taxon>Magnoliopsida</taxon>
        <taxon>eudicotyledons</taxon>
        <taxon>Gunneridae</taxon>
        <taxon>Pentapetalae</taxon>
        <taxon>rosids</taxon>
        <taxon>fabids</taxon>
        <taxon>Cucurbitales</taxon>
        <taxon>Cucurbitaceae</taxon>
        <taxon>Benincaseae</taxon>
        <taxon>Citrullus</taxon>
    </lineage>
</organism>
<dbReference type="EMBL" id="OZ021735">
    <property type="protein sequence ID" value="CAK9308541.1"/>
    <property type="molecule type" value="Genomic_DNA"/>
</dbReference>
<evidence type="ECO:0000313" key="2">
    <source>
        <dbReference type="Proteomes" id="UP001642487"/>
    </source>
</evidence>
<evidence type="ECO:0000313" key="1">
    <source>
        <dbReference type="EMBL" id="CAK9308541.1"/>
    </source>
</evidence>
<keyword evidence="2" id="KW-1185">Reference proteome</keyword>
<proteinExistence type="predicted"/>
<gene>
    <name evidence="1" type="ORF">CITCOLO1_LOCUS50</name>
</gene>
<sequence>MKMKKVEKEPGGSLIEVDDEVHKFIVGGGRLHPKAQEIYIGFSRVASSLPSAFTSVFKVATPELFLVPSPPPARSPLFFVASTPLLPFIRRRPTSTRIRLQPPSPQNFYFVATADNRR</sequence>
<reference evidence="1 2" key="1">
    <citation type="submission" date="2024-03" db="EMBL/GenBank/DDBJ databases">
        <authorList>
            <person name="Gkanogiannis A."/>
            <person name="Becerra Lopez-Lavalle L."/>
        </authorList>
    </citation>
    <scope>NUCLEOTIDE SEQUENCE [LARGE SCALE GENOMIC DNA]</scope>
</reference>